<sequence length="252" mass="28600">MPWRPETLPSGTRPAVGESARTIELGESTVPYVLRRARRRTIGLTIDHRGLRVGAPHRASLREVESAILQHGEWIRKKLDEWRTRPTSAPLQIVDGLRLPVLGSPVEIRLALGANRCVWNLQMAEPTLTLCLRSPEEAPRVLEQVLRARARALFAERMAHYAPLLGVGVPRLSLSAARTRWGSCSQRTGIRLNWRLIHFPPPVVDYVVAHEVAHLREMNHSPGFWSIVARLYPDYRSARDELKRLAADCPHW</sequence>
<gene>
    <name evidence="2" type="ordered locus">CAP2UW1_3703</name>
</gene>
<dbReference type="eggNOG" id="COG1451">
    <property type="taxonomic scope" value="Bacteria"/>
</dbReference>
<dbReference type="InterPro" id="IPR053136">
    <property type="entry name" value="UTP_pyrophosphatase-like"/>
</dbReference>
<dbReference type="STRING" id="522306.CAP2UW1_3703"/>
<dbReference type="PANTHER" id="PTHR30399">
    <property type="entry name" value="UNCHARACTERIZED PROTEIN YGJP"/>
    <property type="match status" value="1"/>
</dbReference>
<dbReference type="EMBL" id="CP001715">
    <property type="protein sequence ID" value="ACV36956.1"/>
    <property type="molecule type" value="Genomic_DNA"/>
</dbReference>
<proteinExistence type="predicted"/>
<organism evidence="2">
    <name type="scientific">Accumulibacter regalis</name>
    <dbReference type="NCBI Taxonomy" id="522306"/>
    <lineage>
        <taxon>Bacteria</taxon>
        <taxon>Pseudomonadati</taxon>
        <taxon>Pseudomonadota</taxon>
        <taxon>Betaproteobacteria</taxon>
        <taxon>Candidatus Accumulibacter</taxon>
    </lineage>
</organism>
<protein>
    <recommendedName>
        <fullName evidence="1">YgjP-like metallopeptidase domain-containing protein</fullName>
    </recommendedName>
</protein>
<dbReference type="Pfam" id="PF01863">
    <property type="entry name" value="YgjP-like"/>
    <property type="match status" value="1"/>
</dbReference>
<dbReference type="AlphaFoldDB" id="C7RKN6"/>
<dbReference type="PANTHER" id="PTHR30399:SF1">
    <property type="entry name" value="UTP PYROPHOSPHATASE"/>
    <property type="match status" value="1"/>
</dbReference>
<dbReference type="OrthoDB" id="9811177at2"/>
<accession>C7RKN6</accession>
<dbReference type="HOGENOM" id="CLU_065947_2_0_4"/>
<reference evidence="2" key="1">
    <citation type="submission" date="2009-08" db="EMBL/GenBank/DDBJ databases">
        <authorList>
            <consortium name="US DOE Joint Genome Institute"/>
            <person name="Lucas S."/>
            <person name="Copeland A."/>
            <person name="Lapidus A."/>
            <person name="Glavina del Rio T."/>
            <person name="Dalin E."/>
            <person name="Tice H."/>
            <person name="Bruce D."/>
            <person name="Barry K."/>
            <person name="Pitluck S."/>
            <person name="Lowry S."/>
            <person name="Larimer F."/>
            <person name="Land M."/>
            <person name="Hauser L."/>
            <person name="Kyrpides N."/>
            <person name="Ivanova N."/>
            <person name="McMahon K.D."/>
            <person name="Hugenholtz P."/>
        </authorList>
    </citation>
    <scope>NUCLEOTIDE SEQUENCE</scope>
    <source>
        <strain evidence="2">UW-1</strain>
    </source>
</reference>
<dbReference type="InterPro" id="IPR002725">
    <property type="entry name" value="YgjP-like_metallopeptidase"/>
</dbReference>
<dbReference type="KEGG" id="app:CAP2UW1_3703"/>
<reference evidence="2" key="2">
    <citation type="submission" date="2009-09" db="EMBL/GenBank/DDBJ databases">
        <title>Complete sequence of chromosome of Candidatus Accumulibacter phosphatis clade IIA str. UW-1.</title>
        <authorList>
            <consortium name="US DOE Joint Genome Institute"/>
            <person name="Martin H.G."/>
            <person name="Ivanova N."/>
            <person name="Kunin V."/>
            <person name="Warnecke F."/>
            <person name="Barry K."/>
            <person name="He S."/>
            <person name="Salamov A."/>
            <person name="Szeto E."/>
            <person name="Dalin E."/>
            <person name="Pangilinan J.L."/>
            <person name="Lapidus A."/>
            <person name="Lowry S."/>
            <person name="Kyrpides N.C."/>
            <person name="McMahon K.D."/>
            <person name="Hugenholtz P."/>
        </authorList>
    </citation>
    <scope>NUCLEOTIDE SEQUENCE [LARGE SCALE GENOMIC DNA]</scope>
    <source>
        <strain evidence="2">UW-1</strain>
    </source>
</reference>
<evidence type="ECO:0000259" key="1">
    <source>
        <dbReference type="Pfam" id="PF01863"/>
    </source>
</evidence>
<dbReference type="CDD" id="cd07344">
    <property type="entry name" value="M48_yhfN_like"/>
    <property type="match status" value="1"/>
</dbReference>
<evidence type="ECO:0000313" key="2">
    <source>
        <dbReference type="EMBL" id="ACV36956.1"/>
    </source>
</evidence>
<name>C7RKN6_ACCRE</name>
<dbReference type="Gene3D" id="3.30.2010.10">
    <property type="entry name" value="Metalloproteases ('zincins'), catalytic domain"/>
    <property type="match status" value="1"/>
</dbReference>
<feature type="domain" description="YgjP-like metallopeptidase" evidence="1">
    <location>
        <begin position="40"/>
        <end position="244"/>
    </location>
</feature>